<evidence type="ECO:0000313" key="6">
    <source>
        <dbReference type="EMBL" id="EFJ09456.1"/>
    </source>
</evidence>
<evidence type="ECO:0000256" key="4">
    <source>
        <dbReference type="RuleBase" id="RU003682"/>
    </source>
</evidence>
<keyword evidence="2 4" id="KW-0479">Metal-binding</keyword>
<dbReference type="GO" id="GO:0016491">
    <property type="term" value="F:oxidoreductase activity"/>
    <property type="evidence" value="ECO:0007669"/>
    <property type="project" value="UniProtKB-KW"/>
</dbReference>
<evidence type="ECO:0000256" key="3">
    <source>
        <dbReference type="ARBA" id="ARBA00023004"/>
    </source>
</evidence>
<dbReference type="Gramene" id="EFJ09456">
    <property type="protein sequence ID" value="EFJ09456"/>
    <property type="gene ID" value="SELMODRAFT_453049"/>
</dbReference>
<dbReference type="SUPFAM" id="SSF51197">
    <property type="entry name" value="Clavaminate synthase-like"/>
    <property type="match status" value="1"/>
</dbReference>
<dbReference type="Pfam" id="PF14226">
    <property type="entry name" value="DIOX_N"/>
    <property type="match status" value="1"/>
</dbReference>
<dbReference type="FunCoup" id="D8T1V3">
    <property type="interactions" value="63"/>
</dbReference>
<feature type="domain" description="Fe2OG dioxygenase" evidence="5">
    <location>
        <begin position="210"/>
        <end position="311"/>
    </location>
</feature>
<keyword evidence="3 4" id="KW-0408">Iron</keyword>
<evidence type="ECO:0000259" key="5">
    <source>
        <dbReference type="PROSITE" id="PS51471"/>
    </source>
</evidence>
<dbReference type="GO" id="GO:0046872">
    <property type="term" value="F:metal ion binding"/>
    <property type="evidence" value="ECO:0007669"/>
    <property type="project" value="UniProtKB-KW"/>
</dbReference>
<dbReference type="InterPro" id="IPR027443">
    <property type="entry name" value="IPNS-like_sf"/>
</dbReference>
<dbReference type="Pfam" id="PF03171">
    <property type="entry name" value="2OG-FeII_Oxy"/>
    <property type="match status" value="1"/>
</dbReference>
<dbReference type="OMA" id="VWEGTSH"/>
<organism evidence="7">
    <name type="scientific">Selaginella moellendorffii</name>
    <name type="common">Spikemoss</name>
    <dbReference type="NCBI Taxonomy" id="88036"/>
    <lineage>
        <taxon>Eukaryota</taxon>
        <taxon>Viridiplantae</taxon>
        <taxon>Streptophyta</taxon>
        <taxon>Embryophyta</taxon>
        <taxon>Tracheophyta</taxon>
        <taxon>Lycopodiopsida</taxon>
        <taxon>Selaginellales</taxon>
        <taxon>Selaginellaceae</taxon>
        <taxon>Selaginella</taxon>
    </lineage>
</organism>
<evidence type="ECO:0000256" key="1">
    <source>
        <dbReference type="ARBA" id="ARBA00008056"/>
    </source>
</evidence>
<name>D8T1V3_SELML</name>
<dbReference type="InterPro" id="IPR026992">
    <property type="entry name" value="DIOX_N"/>
</dbReference>
<evidence type="ECO:0000256" key="2">
    <source>
        <dbReference type="ARBA" id="ARBA00022723"/>
    </source>
</evidence>
<dbReference type="FunFam" id="2.60.120.330:FF:000012">
    <property type="entry name" value="Gibberellin 20 oxidase 1"/>
    <property type="match status" value="1"/>
</dbReference>
<dbReference type="InterPro" id="IPR050295">
    <property type="entry name" value="Plant_2OG-oxidoreductases"/>
</dbReference>
<dbReference type="KEGG" id="smo:SELMODRAFT_453049"/>
<reference evidence="6 7" key="1">
    <citation type="journal article" date="2011" name="Science">
        <title>The Selaginella genome identifies genetic changes associated with the evolution of vascular plants.</title>
        <authorList>
            <person name="Banks J.A."/>
            <person name="Nishiyama T."/>
            <person name="Hasebe M."/>
            <person name="Bowman J.L."/>
            <person name="Gribskov M."/>
            <person name="dePamphilis C."/>
            <person name="Albert V.A."/>
            <person name="Aono N."/>
            <person name="Aoyama T."/>
            <person name="Ambrose B.A."/>
            <person name="Ashton N.W."/>
            <person name="Axtell M.J."/>
            <person name="Barker E."/>
            <person name="Barker M.S."/>
            <person name="Bennetzen J.L."/>
            <person name="Bonawitz N.D."/>
            <person name="Chapple C."/>
            <person name="Cheng C."/>
            <person name="Correa L.G."/>
            <person name="Dacre M."/>
            <person name="DeBarry J."/>
            <person name="Dreyer I."/>
            <person name="Elias M."/>
            <person name="Engstrom E.M."/>
            <person name="Estelle M."/>
            <person name="Feng L."/>
            <person name="Finet C."/>
            <person name="Floyd S.K."/>
            <person name="Frommer W.B."/>
            <person name="Fujita T."/>
            <person name="Gramzow L."/>
            <person name="Gutensohn M."/>
            <person name="Harholt J."/>
            <person name="Hattori M."/>
            <person name="Heyl A."/>
            <person name="Hirai T."/>
            <person name="Hiwatashi Y."/>
            <person name="Ishikawa M."/>
            <person name="Iwata M."/>
            <person name="Karol K.G."/>
            <person name="Koehler B."/>
            <person name="Kolukisaoglu U."/>
            <person name="Kubo M."/>
            <person name="Kurata T."/>
            <person name="Lalonde S."/>
            <person name="Li K."/>
            <person name="Li Y."/>
            <person name="Litt A."/>
            <person name="Lyons E."/>
            <person name="Manning G."/>
            <person name="Maruyama T."/>
            <person name="Michael T.P."/>
            <person name="Mikami K."/>
            <person name="Miyazaki S."/>
            <person name="Morinaga S."/>
            <person name="Murata T."/>
            <person name="Mueller-Roeber B."/>
            <person name="Nelson D.R."/>
            <person name="Obara M."/>
            <person name="Oguri Y."/>
            <person name="Olmstead R.G."/>
            <person name="Onodera N."/>
            <person name="Petersen B.L."/>
            <person name="Pils B."/>
            <person name="Prigge M."/>
            <person name="Rensing S.A."/>
            <person name="Riano-Pachon D.M."/>
            <person name="Roberts A.W."/>
            <person name="Sato Y."/>
            <person name="Scheller H.V."/>
            <person name="Schulz B."/>
            <person name="Schulz C."/>
            <person name="Shakirov E.V."/>
            <person name="Shibagaki N."/>
            <person name="Shinohara N."/>
            <person name="Shippen D.E."/>
            <person name="Soerensen I."/>
            <person name="Sotooka R."/>
            <person name="Sugimoto N."/>
            <person name="Sugita M."/>
            <person name="Sumikawa N."/>
            <person name="Tanurdzic M."/>
            <person name="Theissen G."/>
            <person name="Ulvskov P."/>
            <person name="Wakazuki S."/>
            <person name="Weng J.K."/>
            <person name="Willats W.W."/>
            <person name="Wipf D."/>
            <person name="Wolf P.G."/>
            <person name="Yang L."/>
            <person name="Zimmer A.D."/>
            <person name="Zhu Q."/>
            <person name="Mitros T."/>
            <person name="Hellsten U."/>
            <person name="Loque D."/>
            <person name="Otillar R."/>
            <person name="Salamov A."/>
            <person name="Schmutz J."/>
            <person name="Shapiro H."/>
            <person name="Lindquist E."/>
            <person name="Lucas S."/>
            <person name="Rokhsar D."/>
            <person name="Grigoriev I.V."/>
        </authorList>
    </citation>
    <scope>NUCLEOTIDE SEQUENCE [LARGE SCALE GENOMIC DNA]</scope>
</reference>
<dbReference type="AlphaFoldDB" id="D8T1V3"/>
<dbReference type="EMBL" id="GL377663">
    <property type="protein sequence ID" value="EFJ09456.1"/>
    <property type="molecule type" value="Genomic_DNA"/>
</dbReference>
<evidence type="ECO:0000313" key="7">
    <source>
        <dbReference type="Proteomes" id="UP000001514"/>
    </source>
</evidence>
<proteinExistence type="inferred from homology"/>
<dbReference type="InterPro" id="IPR044861">
    <property type="entry name" value="IPNS-like_FE2OG_OXY"/>
</dbReference>
<gene>
    <name evidence="6" type="ORF">SELMODRAFT_453049</name>
</gene>
<keyword evidence="7" id="KW-1185">Reference proteome</keyword>
<dbReference type="InParanoid" id="D8T1V3"/>
<dbReference type="eggNOG" id="KOG0143">
    <property type="taxonomic scope" value="Eukaryota"/>
</dbReference>
<comment type="similarity">
    <text evidence="1 4">Belongs to the iron/ascorbate-dependent oxidoreductase family.</text>
</comment>
<dbReference type="InterPro" id="IPR005123">
    <property type="entry name" value="Oxoglu/Fe-dep_dioxygenase_dom"/>
</dbReference>
<dbReference type="HOGENOM" id="CLU_010119_16_3_1"/>
<dbReference type="PRINTS" id="PR00682">
    <property type="entry name" value="IPNSYNTHASE"/>
</dbReference>
<dbReference type="Gene3D" id="2.60.120.330">
    <property type="entry name" value="B-lactam Antibiotic, Isopenicillin N Synthase, Chain"/>
    <property type="match status" value="1"/>
</dbReference>
<protein>
    <submittedName>
        <fullName evidence="6">2-oxoglutarate-iron(II)-dependent oxygenase</fullName>
    </submittedName>
</protein>
<dbReference type="PANTHER" id="PTHR47991">
    <property type="entry name" value="OXOGLUTARATE/IRON-DEPENDENT DIOXYGENASE"/>
    <property type="match status" value="1"/>
</dbReference>
<dbReference type="PROSITE" id="PS51471">
    <property type="entry name" value="FE2OG_OXY"/>
    <property type="match status" value="1"/>
</dbReference>
<accession>D8T1V3</accession>
<dbReference type="Proteomes" id="UP000001514">
    <property type="component" value="Unassembled WGS sequence"/>
</dbReference>
<keyword evidence="4" id="KW-0560">Oxidoreductase</keyword>
<sequence length="365" mass="40529">MGVLSASSTVEHKRPYLRGVKVLVDGGMDIVPDIYIQPEHQRLCKSKVCPDTQDIPVIDLRELSNSGNRPKAIAAIGQACQKWGFFQVTNHGVPVATTEKMKEVAYEFFELPVEEKMAYHATSMSSKMTMYGTSFNPYEDKTFDWRDYLRHSCNPLSEENVSSWPANPPSYRQATHSYSEAVGSLCKSLLRALSESLGLSPEFLDAAFGTPNERFLLLNYYPPCPDPALALGLSSHSDVGGITILLQDATSGLQVLNDGQWIPVKPLPGAFVVNVGDQLQVLSNGKYKSVEHRVVLNSECPRLSIALFYNPSFNTVVSPVEELLDESHPPLYKEFTFSDYKKRFYAKLDGKACIRSVQTTVEASS</sequence>